<dbReference type="EMBL" id="LUEZ02000003">
    <property type="protein sequence ID" value="RDB30932.1"/>
    <property type="molecule type" value="Genomic_DNA"/>
</dbReference>
<gene>
    <name evidence="2" type="ORF">Hypma_004908</name>
</gene>
<protein>
    <submittedName>
        <fullName evidence="2">Uncharacterized protein</fullName>
    </submittedName>
</protein>
<evidence type="ECO:0000313" key="3">
    <source>
        <dbReference type="Proteomes" id="UP000076154"/>
    </source>
</evidence>
<dbReference type="OrthoDB" id="3020801at2759"/>
<sequence length="467" mass="52698">MAGERGLKSYGLPGLQGELSHVHVIPKRVELMHTQIGTYFIQEAKHLDFSALLKLTMSNTEAEQLTLEDDLGYVEEDPNPLKRPASPSSSHSDQAPYLSHRHAKQNKKRAMEKAQHNHVPSLRILEEYVQLSEPIESHLVTKSLPATKGAYRALNERYDKDARKEFTLEELLHENGFTLIEWDGRDPVPIRDRHGLVIAVLGGRPADISYVQDADAIYYAIMSEGQHAKFSAKASQSRKGAFAALNVGVSYGNGQERPSRLNTGKHAAMLERLVSNPALQRIAAFQSAVFQLWAPRIFAYYDAHLKRLYEKLLHLTRLFPRSIFPCSAFNFGGNVISYKHRDVLNCPFGWCAIQALGKFNPKRGGHSVLWELKLIIEFPHASSILIPSAVITHSNLPIQPGESRVSFTQYCAGGIFQWVDNGFRTEPELYAEDPDEYEQMQAKKDARWEEGLSLFSTMEEIFAQNID</sequence>
<reference evidence="2" key="1">
    <citation type="submission" date="2018-04" db="EMBL/GenBank/DDBJ databases">
        <title>Whole genome sequencing of Hypsizygus marmoreus.</title>
        <authorList>
            <person name="Choi I.-G."/>
            <person name="Min B."/>
            <person name="Kim J.-G."/>
            <person name="Kim S."/>
            <person name="Oh Y.-L."/>
            <person name="Kong W.-S."/>
            <person name="Park H."/>
            <person name="Jeong J."/>
            <person name="Song E.-S."/>
        </authorList>
    </citation>
    <scope>NUCLEOTIDE SEQUENCE [LARGE SCALE GENOMIC DNA]</scope>
    <source>
        <strain evidence="2">51987-8</strain>
    </source>
</reference>
<organism evidence="2 3">
    <name type="scientific">Hypsizygus marmoreus</name>
    <name type="common">White beech mushroom</name>
    <name type="synonym">Agaricus marmoreus</name>
    <dbReference type="NCBI Taxonomy" id="39966"/>
    <lineage>
        <taxon>Eukaryota</taxon>
        <taxon>Fungi</taxon>
        <taxon>Dikarya</taxon>
        <taxon>Basidiomycota</taxon>
        <taxon>Agaricomycotina</taxon>
        <taxon>Agaricomycetes</taxon>
        <taxon>Agaricomycetidae</taxon>
        <taxon>Agaricales</taxon>
        <taxon>Tricholomatineae</taxon>
        <taxon>Lyophyllaceae</taxon>
        <taxon>Hypsizygus</taxon>
    </lineage>
</organism>
<dbReference type="Proteomes" id="UP000076154">
    <property type="component" value="Unassembled WGS sequence"/>
</dbReference>
<feature type="compositionally biased region" description="Basic residues" evidence="1">
    <location>
        <begin position="99"/>
        <end position="108"/>
    </location>
</feature>
<proteinExistence type="predicted"/>
<dbReference type="Gene3D" id="3.60.130.30">
    <property type="match status" value="1"/>
</dbReference>
<accession>A0A369KBG7</accession>
<dbReference type="InParanoid" id="A0A369KBG7"/>
<feature type="region of interest" description="Disordered" evidence="1">
    <location>
        <begin position="74"/>
        <end position="116"/>
    </location>
</feature>
<dbReference type="AlphaFoldDB" id="A0A369KBG7"/>
<evidence type="ECO:0000256" key="1">
    <source>
        <dbReference type="SAM" id="MobiDB-lite"/>
    </source>
</evidence>
<name>A0A369KBG7_HYPMA</name>
<comment type="caution">
    <text evidence="2">The sequence shown here is derived from an EMBL/GenBank/DDBJ whole genome shotgun (WGS) entry which is preliminary data.</text>
</comment>
<keyword evidence="3" id="KW-1185">Reference proteome</keyword>
<evidence type="ECO:0000313" key="2">
    <source>
        <dbReference type="EMBL" id="RDB30932.1"/>
    </source>
</evidence>